<proteinExistence type="predicted"/>
<protein>
    <submittedName>
        <fullName evidence="5">Uracil-DNA glycosylase</fullName>
    </submittedName>
</protein>
<comment type="caution">
    <text evidence="5">The sequence shown here is derived from an EMBL/GenBank/DDBJ whole genome shotgun (WGS) entry which is preliminary data.</text>
</comment>
<keyword evidence="3" id="KW-0234">DNA repair</keyword>
<dbReference type="PANTHER" id="PTHR33693:SF1">
    <property type="entry name" value="TYPE-4 URACIL-DNA GLYCOSYLASE"/>
    <property type="match status" value="1"/>
</dbReference>
<keyword evidence="1" id="KW-0227">DNA damage</keyword>
<keyword evidence="6" id="KW-1185">Reference proteome</keyword>
<dbReference type="RefSeq" id="WP_219239187.1">
    <property type="nucleotide sequence ID" value="NZ_JAHWZX010000017.1"/>
</dbReference>
<evidence type="ECO:0000313" key="5">
    <source>
        <dbReference type="EMBL" id="MBW4332064.1"/>
    </source>
</evidence>
<dbReference type="Proteomes" id="UP001197214">
    <property type="component" value="Unassembled WGS sequence"/>
</dbReference>
<evidence type="ECO:0000259" key="4">
    <source>
        <dbReference type="Pfam" id="PF03167"/>
    </source>
</evidence>
<evidence type="ECO:0000256" key="2">
    <source>
        <dbReference type="ARBA" id="ARBA00022801"/>
    </source>
</evidence>
<feature type="domain" description="Uracil-DNA glycosylase-like" evidence="4">
    <location>
        <begin position="80"/>
        <end position="219"/>
    </location>
</feature>
<reference evidence="5 6" key="1">
    <citation type="submission" date="2021-07" db="EMBL/GenBank/DDBJ databases">
        <title>Stakelama flava sp. nov., a novel endophytic bacterium isolated from branch of Kandelia candel.</title>
        <authorList>
            <person name="Tuo L."/>
        </authorList>
    </citation>
    <scope>NUCLEOTIDE SEQUENCE [LARGE SCALE GENOMIC DNA]</scope>
    <source>
        <strain evidence="5 6">CBK3Z-3</strain>
    </source>
</reference>
<evidence type="ECO:0000256" key="1">
    <source>
        <dbReference type="ARBA" id="ARBA00022763"/>
    </source>
</evidence>
<dbReference type="InterPro" id="IPR051536">
    <property type="entry name" value="UDG_Type-4/5"/>
</dbReference>
<keyword evidence="2" id="KW-0378">Hydrolase</keyword>
<dbReference type="InterPro" id="IPR005122">
    <property type="entry name" value="Uracil-DNA_glycosylase-like"/>
</dbReference>
<dbReference type="Pfam" id="PF03167">
    <property type="entry name" value="UDG"/>
    <property type="match status" value="1"/>
</dbReference>
<evidence type="ECO:0000256" key="3">
    <source>
        <dbReference type="ARBA" id="ARBA00023204"/>
    </source>
</evidence>
<sequence length="226" mass="25045">MLEWWSDAGVDMLVDDAPRDWLTQPVTQSAVTEVSRRSVEAQSTAIPETLEAFSNWRIGPDVPEARWRMPMASPQDVTGAPLMVVFDLPEAEHNESTRLIDGAAAQLFDRMLNAVGLERSAIAMTGLALARPATGQVPAADMARLAEITRHHIALLAPERVMLLGDAVNRALFGPDSARMRGRLHAINHQGRQFPSIASYHPRFLLKRPAAKADSWKHLQLLFWGE</sequence>
<dbReference type="PANTHER" id="PTHR33693">
    <property type="entry name" value="TYPE-5 URACIL-DNA GLYCOSYLASE"/>
    <property type="match status" value="1"/>
</dbReference>
<gene>
    <name evidence="5" type="ORF">KY084_14435</name>
</gene>
<dbReference type="EMBL" id="JAHWZX010000017">
    <property type="protein sequence ID" value="MBW4332064.1"/>
    <property type="molecule type" value="Genomic_DNA"/>
</dbReference>
<organism evidence="5 6">
    <name type="scientific">Stakelama flava</name>
    <dbReference type="NCBI Taxonomy" id="2860338"/>
    <lineage>
        <taxon>Bacteria</taxon>
        <taxon>Pseudomonadati</taxon>
        <taxon>Pseudomonadota</taxon>
        <taxon>Alphaproteobacteria</taxon>
        <taxon>Sphingomonadales</taxon>
        <taxon>Sphingomonadaceae</taxon>
        <taxon>Stakelama</taxon>
    </lineage>
</organism>
<name>A0ABS6XPB0_9SPHN</name>
<evidence type="ECO:0000313" key="6">
    <source>
        <dbReference type="Proteomes" id="UP001197214"/>
    </source>
</evidence>
<accession>A0ABS6XPB0</accession>